<evidence type="ECO:0000313" key="4">
    <source>
        <dbReference type="WBParaSite" id="Minc3s02855g31818"/>
    </source>
</evidence>
<feature type="signal peptide" evidence="2">
    <location>
        <begin position="1"/>
        <end position="18"/>
    </location>
</feature>
<dbReference type="Proteomes" id="UP000887563">
    <property type="component" value="Unplaced"/>
</dbReference>
<feature type="compositionally biased region" description="Basic and acidic residues" evidence="1">
    <location>
        <begin position="151"/>
        <end position="160"/>
    </location>
</feature>
<feature type="compositionally biased region" description="Low complexity" evidence="1">
    <location>
        <begin position="113"/>
        <end position="123"/>
    </location>
</feature>
<feature type="compositionally biased region" description="Low complexity" evidence="1">
    <location>
        <begin position="168"/>
        <end position="180"/>
    </location>
</feature>
<name>A0A914N2J2_MELIC</name>
<dbReference type="WBParaSite" id="Minc3s02855g31818">
    <property type="protein sequence ID" value="Minc3s02855g31818"/>
    <property type="gene ID" value="Minc3s02855g31818"/>
</dbReference>
<keyword evidence="3" id="KW-1185">Reference proteome</keyword>
<evidence type="ECO:0000256" key="2">
    <source>
        <dbReference type="SAM" id="SignalP"/>
    </source>
</evidence>
<reference evidence="4" key="1">
    <citation type="submission" date="2022-11" db="UniProtKB">
        <authorList>
            <consortium name="WormBaseParasite"/>
        </authorList>
    </citation>
    <scope>IDENTIFICATION</scope>
</reference>
<sequence>MKVSLLATFLFCIVASFCVIECMKSNESTGGRHYQRPSFVPRNPAGRFDGQGYQPNYGRQRGEITQQEIDNFYRYRNINEGPHENQQNIHNNAIGREEVIDEPYPASDDESENTTSDSAYSGSGHHGEGPSHDVYGGPVYGQHEIGSGYGRHAEISSQDRHNRRTRPNNQNAQRSNNRNTNQRRHNQIEHHSNDVEDDTPPGYTNYSNYYRGNYP</sequence>
<proteinExistence type="predicted"/>
<dbReference type="AlphaFoldDB" id="A0A914N2J2"/>
<feature type="region of interest" description="Disordered" evidence="1">
    <location>
        <begin position="103"/>
        <end position="215"/>
    </location>
</feature>
<evidence type="ECO:0000313" key="3">
    <source>
        <dbReference type="Proteomes" id="UP000887563"/>
    </source>
</evidence>
<accession>A0A914N2J2</accession>
<evidence type="ECO:0000256" key="1">
    <source>
        <dbReference type="SAM" id="MobiDB-lite"/>
    </source>
</evidence>
<feature type="chain" id="PRO_5037563628" evidence="2">
    <location>
        <begin position="19"/>
        <end position="215"/>
    </location>
</feature>
<organism evidence="3 4">
    <name type="scientific">Meloidogyne incognita</name>
    <name type="common">Southern root-knot nematode worm</name>
    <name type="synonym">Oxyuris incognita</name>
    <dbReference type="NCBI Taxonomy" id="6306"/>
    <lineage>
        <taxon>Eukaryota</taxon>
        <taxon>Metazoa</taxon>
        <taxon>Ecdysozoa</taxon>
        <taxon>Nematoda</taxon>
        <taxon>Chromadorea</taxon>
        <taxon>Rhabditida</taxon>
        <taxon>Tylenchina</taxon>
        <taxon>Tylenchomorpha</taxon>
        <taxon>Tylenchoidea</taxon>
        <taxon>Meloidogynidae</taxon>
        <taxon>Meloidogyninae</taxon>
        <taxon>Meloidogyne</taxon>
        <taxon>Meloidogyne incognita group</taxon>
    </lineage>
</organism>
<feature type="compositionally biased region" description="Polar residues" evidence="1">
    <location>
        <begin position="202"/>
        <end position="215"/>
    </location>
</feature>
<keyword evidence="2" id="KW-0732">Signal</keyword>
<protein>
    <submittedName>
        <fullName evidence="4">Candidate secreted effector</fullName>
    </submittedName>
</protein>